<evidence type="ECO:0000313" key="9">
    <source>
        <dbReference type="EMBL" id="KAJ9130772.1"/>
    </source>
</evidence>
<dbReference type="GO" id="GO:0015171">
    <property type="term" value="F:amino acid transmembrane transporter activity"/>
    <property type="evidence" value="ECO:0007669"/>
    <property type="project" value="TreeGrafter"/>
</dbReference>
<dbReference type="InterPro" id="IPR004841">
    <property type="entry name" value="AA-permease/SLC12A_dom"/>
</dbReference>
<proteinExistence type="predicted"/>
<keyword evidence="3 7" id="KW-0812">Transmembrane</keyword>
<dbReference type="Gene3D" id="1.20.1740.10">
    <property type="entry name" value="Amino acid/polyamine transporter I"/>
    <property type="match status" value="1"/>
</dbReference>
<feature type="transmembrane region" description="Helical" evidence="7">
    <location>
        <begin position="384"/>
        <end position="402"/>
    </location>
</feature>
<evidence type="ECO:0000256" key="2">
    <source>
        <dbReference type="ARBA" id="ARBA00022448"/>
    </source>
</evidence>
<accession>A0AA38VD46</accession>
<feature type="transmembrane region" description="Helical" evidence="7">
    <location>
        <begin position="414"/>
        <end position="431"/>
    </location>
</feature>
<feature type="transmembrane region" description="Helical" evidence="7">
    <location>
        <begin position="12"/>
        <end position="31"/>
    </location>
</feature>
<dbReference type="AlphaFoldDB" id="A0AA38VD46"/>
<dbReference type="PANTHER" id="PTHR43341:SF1">
    <property type="entry name" value="GENERAL AMINO-ACID PERMEASE GAP1"/>
    <property type="match status" value="1"/>
</dbReference>
<dbReference type="Proteomes" id="UP001174694">
    <property type="component" value="Unassembled WGS sequence"/>
</dbReference>
<dbReference type="GO" id="GO:0016020">
    <property type="term" value="C:membrane"/>
    <property type="evidence" value="ECO:0007669"/>
    <property type="project" value="UniProtKB-SubCell"/>
</dbReference>
<feature type="transmembrane region" description="Helical" evidence="7">
    <location>
        <begin position="304"/>
        <end position="323"/>
    </location>
</feature>
<feature type="domain" description="Amino acid permease/ SLC12A" evidence="8">
    <location>
        <begin position="3"/>
        <end position="440"/>
    </location>
</feature>
<dbReference type="InterPro" id="IPR050524">
    <property type="entry name" value="APC_YAT"/>
</dbReference>
<feature type="transmembrane region" description="Helical" evidence="7">
    <location>
        <begin position="206"/>
        <end position="225"/>
    </location>
</feature>
<feature type="transmembrane region" description="Helical" evidence="7">
    <location>
        <begin position="119"/>
        <end position="141"/>
    </location>
</feature>
<feature type="transmembrane region" description="Helical" evidence="7">
    <location>
        <begin position="329"/>
        <end position="351"/>
    </location>
</feature>
<keyword evidence="2" id="KW-0813">Transport</keyword>
<evidence type="ECO:0000256" key="1">
    <source>
        <dbReference type="ARBA" id="ARBA00004141"/>
    </source>
</evidence>
<gene>
    <name evidence="9" type="ORF">NKR23_g12042</name>
</gene>
<protein>
    <submittedName>
        <fullName evidence="9">AAT family amino acid transporter</fullName>
    </submittedName>
</protein>
<evidence type="ECO:0000256" key="3">
    <source>
        <dbReference type="ARBA" id="ARBA00022692"/>
    </source>
</evidence>
<keyword evidence="5 7" id="KW-1133">Transmembrane helix</keyword>
<dbReference type="PANTHER" id="PTHR43341">
    <property type="entry name" value="AMINO ACID PERMEASE"/>
    <property type="match status" value="1"/>
</dbReference>
<keyword evidence="4" id="KW-0029">Amino-acid transport</keyword>
<evidence type="ECO:0000256" key="7">
    <source>
        <dbReference type="SAM" id="Phobius"/>
    </source>
</evidence>
<dbReference type="Pfam" id="PF00324">
    <property type="entry name" value="AA_permease"/>
    <property type="match status" value="1"/>
</dbReference>
<evidence type="ECO:0000256" key="5">
    <source>
        <dbReference type="ARBA" id="ARBA00022989"/>
    </source>
</evidence>
<feature type="transmembrane region" description="Helical" evidence="7">
    <location>
        <begin position="232"/>
        <end position="252"/>
    </location>
</feature>
<keyword evidence="10" id="KW-1185">Reference proteome</keyword>
<reference evidence="9" key="1">
    <citation type="submission" date="2022-07" db="EMBL/GenBank/DDBJ databases">
        <title>Fungi with potential for degradation of polypropylene.</title>
        <authorList>
            <person name="Gostincar C."/>
        </authorList>
    </citation>
    <scope>NUCLEOTIDE SEQUENCE</scope>
    <source>
        <strain evidence="9">EXF-13308</strain>
    </source>
</reference>
<comment type="subcellular location">
    <subcellularLocation>
        <location evidence="1">Membrane</location>
        <topology evidence="1">Multi-pass membrane protein</topology>
    </subcellularLocation>
</comment>
<dbReference type="PIRSF" id="PIRSF006060">
    <property type="entry name" value="AA_transporter"/>
    <property type="match status" value="1"/>
</dbReference>
<evidence type="ECO:0000256" key="4">
    <source>
        <dbReference type="ARBA" id="ARBA00022970"/>
    </source>
</evidence>
<evidence type="ECO:0000259" key="8">
    <source>
        <dbReference type="Pfam" id="PF00324"/>
    </source>
</evidence>
<organism evidence="9 10">
    <name type="scientific">Pleurostoma richardsiae</name>
    <dbReference type="NCBI Taxonomy" id="41990"/>
    <lineage>
        <taxon>Eukaryota</taxon>
        <taxon>Fungi</taxon>
        <taxon>Dikarya</taxon>
        <taxon>Ascomycota</taxon>
        <taxon>Pezizomycotina</taxon>
        <taxon>Sordariomycetes</taxon>
        <taxon>Sordariomycetidae</taxon>
        <taxon>Calosphaeriales</taxon>
        <taxon>Pleurostomataceae</taxon>
        <taxon>Pleurostoma</taxon>
    </lineage>
</organism>
<sequence>MPYRLHYGGAPAIIIGYSLICSMALAVMNVLTENVCLFPTTGSFIDHAARFVDPALGFAIGFCEWLAWMTIVAAEGAVVRVILTYWTTAIPTAACMTVYLFLVYIIHAMPNRWFAEFEFVTAAAKVVAMIIILLTCIAMLAGAGPTGSTSHRANYEELAVFPHGFKGVCQTFALAAWATGGQEIMGITAGEARRPRWDMPRACTNLIVRILLFYELSVIFIGLLVRYDDERLLATGTVASSPFVIAMSDAGIRVLPDILNVVIIIGLIAIGTESLYISSRVMVAMSRMGMLPRVLGRVDKKGRPYYSLIVTALCSVVMTYINVSNTGAVIFTWFSSIASTVYFMAWMTISLTNWQMHRAIKLQADPAWKLPYAFKLPSYPATSVYLFVTSFLVLFATGYVSLFPIDAPTSAETFFETFLGVPIFIVAYLGYKVVFKTKFVKPSEADLKTGRRPLTDEDVAYLDAYYAQPVWKRALSYVRF</sequence>
<comment type="caution">
    <text evidence="9">The sequence shown here is derived from an EMBL/GenBank/DDBJ whole genome shotgun (WGS) entry which is preliminary data.</text>
</comment>
<name>A0AA38VD46_9PEZI</name>
<keyword evidence="6 7" id="KW-0472">Membrane</keyword>
<feature type="transmembrane region" description="Helical" evidence="7">
    <location>
        <begin position="83"/>
        <end position="107"/>
    </location>
</feature>
<evidence type="ECO:0000313" key="10">
    <source>
        <dbReference type="Proteomes" id="UP001174694"/>
    </source>
</evidence>
<evidence type="ECO:0000256" key="6">
    <source>
        <dbReference type="ARBA" id="ARBA00023136"/>
    </source>
</evidence>
<dbReference type="EMBL" id="JANBVO010000079">
    <property type="protein sequence ID" value="KAJ9130772.1"/>
    <property type="molecule type" value="Genomic_DNA"/>
</dbReference>
<feature type="transmembrane region" description="Helical" evidence="7">
    <location>
        <begin position="258"/>
        <end position="283"/>
    </location>
</feature>
<feature type="transmembrane region" description="Helical" evidence="7">
    <location>
        <begin position="51"/>
        <end position="71"/>
    </location>
</feature>